<dbReference type="SUPFAM" id="SSF52058">
    <property type="entry name" value="L domain-like"/>
    <property type="match status" value="1"/>
</dbReference>
<proteinExistence type="predicted"/>
<name>A0A6G1JT32_9PLEO</name>
<evidence type="ECO:0000256" key="1">
    <source>
        <dbReference type="SAM" id="MobiDB-lite"/>
    </source>
</evidence>
<dbReference type="Pfam" id="PF12937">
    <property type="entry name" value="F-box-like"/>
    <property type="match status" value="1"/>
</dbReference>
<keyword evidence="4" id="KW-1185">Reference proteome</keyword>
<dbReference type="AlphaFoldDB" id="A0A6G1JT32"/>
<gene>
    <name evidence="3" type="ORF">K504DRAFT_392437</name>
</gene>
<dbReference type="OrthoDB" id="2522477at2759"/>
<protein>
    <recommendedName>
        <fullName evidence="2">F-box domain-containing protein</fullName>
    </recommendedName>
</protein>
<organism evidence="3 4">
    <name type="scientific">Pleomassaria siparia CBS 279.74</name>
    <dbReference type="NCBI Taxonomy" id="1314801"/>
    <lineage>
        <taxon>Eukaryota</taxon>
        <taxon>Fungi</taxon>
        <taxon>Dikarya</taxon>
        <taxon>Ascomycota</taxon>
        <taxon>Pezizomycotina</taxon>
        <taxon>Dothideomycetes</taxon>
        <taxon>Pleosporomycetidae</taxon>
        <taxon>Pleosporales</taxon>
        <taxon>Pleomassariaceae</taxon>
        <taxon>Pleomassaria</taxon>
    </lineage>
</organism>
<sequence length="606" mass="69129">MTTTTNSQNSQQQSRLLSLPAELLIEVISHLSEERKALCALARTCRSLQPFCEELIYTVIELLETSDLSHILEAFSRRFERIAAVHTLRILYKFHKGLATTVNERMAFNACVGEMKNLTEWHVESPYDNFKWEDGGNEWVERDMDVFRTALEKASLATSLQAESGLAKLSKYRTGKLTVHIVTLHTHGATSDIWDLGGFHCLFQHPSLQYLHVSCVNLSTDLPELERFASTTSLSTLIFDESEIEPVSLKRILSTPKSLKHLTLGENVFNIKRDQGSTPRLSRDPDAAIQALLPVAHSLETLIHYDPMFKTLADPERPRAVRIKGNGMRHFHTLKFLECDPCSFLHQGIICTPTLAPPNLETLRIRHPRRQPGNFFDQLPDFTPYSYLSSLRTLEFLQSTNANSPLSISEYVCERDRLSERHQAGFKLHQQGINMKCYIEIHGASSLIPPYLHREPTPDIVCLYDANHVGFIRKKDQPRGSGIEWMMIEDETAELNSLDILCLKNEVRRAVMNGTHQSRTSGLRRQTALQFFLQGTEDMNVFGMYQEDDSDEDDEDDEDDMDDFGFIDAEYELFVAADAMDEGSDEDEDEDLDEDEDEDLDEDDLD</sequence>
<dbReference type="Gene3D" id="3.80.10.10">
    <property type="entry name" value="Ribonuclease Inhibitor"/>
    <property type="match status" value="1"/>
</dbReference>
<evidence type="ECO:0000313" key="4">
    <source>
        <dbReference type="Proteomes" id="UP000799428"/>
    </source>
</evidence>
<dbReference type="InterPro" id="IPR032675">
    <property type="entry name" value="LRR_dom_sf"/>
</dbReference>
<feature type="domain" description="F-box" evidence="2">
    <location>
        <begin position="17"/>
        <end position="52"/>
    </location>
</feature>
<evidence type="ECO:0000259" key="2">
    <source>
        <dbReference type="Pfam" id="PF12937"/>
    </source>
</evidence>
<dbReference type="EMBL" id="MU005787">
    <property type="protein sequence ID" value="KAF2703405.1"/>
    <property type="molecule type" value="Genomic_DNA"/>
</dbReference>
<evidence type="ECO:0000313" key="3">
    <source>
        <dbReference type="EMBL" id="KAF2703405.1"/>
    </source>
</evidence>
<accession>A0A6G1JT32</accession>
<dbReference type="InterPro" id="IPR001810">
    <property type="entry name" value="F-box_dom"/>
</dbReference>
<feature type="compositionally biased region" description="Acidic residues" evidence="1">
    <location>
        <begin position="579"/>
        <end position="606"/>
    </location>
</feature>
<dbReference type="Proteomes" id="UP000799428">
    <property type="component" value="Unassembled WGS sequence"/>
</dbReference>
<dbReference type="InterPro" id="IPR036047">
    <property type="entry name" value="F-box-like_dom_sf"/>
</dbReference>
<reference evidence="3" key="1">
    <citation type="journal article" date="2020" name="Stud. Mycol.">
        <title>101 Dothideomycetes genomes: a test case for predicting lifestyles and emergence of pathogens.</title>
        <authorList>
            <person name="Haridas S."/>
            <person name="Albert R."/>
            <person name="Binder M."/>
            <person name="Bloem J."/>
            <person name="Labutti K."/>
            <person name="Salamov A."/>
            <person name="Andreopoulos B."/>
            <person name="Baker S."/>
            <person name="Barry K."/>
            <person name="Bills G."/>
            <person name="Bluhm B."/>
            <person name="Cannon C."/>
            <person name="Castanera R."/>
            <person name="Culley D."/>
            <person name="Daum C."/>
            <person name="Ezra D."/>
            <person name="Gonzalez J."/>
            <person name="Henrissat B."/>
            <person name="Kuo A."/>
            <person name="Liang C."/>
            <person name="Lipzen A."/>
            <person name="Lutzoni F."/>
            <person name="Magnuson J."/>
            <person name="Mondo S."/>
            <person name="Nolan M."/>
            <person name="Ohm R."/>
            <person name="Pangilinan J."/>
            <person name="Park H.-J."/>
            <person name="Ramirez L."/>
            <person name="Alfaro M."/>
            <person name="Sun H."/>
            <person name="Tritt A."/>
            <person name="Yoshinaga Y."/>
            <person name="Zwiers L.-H."/>
            <person name="Turgeon B."/>
            <person name="Goodwin S."/>
            <person name="Spatafora J."/>
            <person name="Crous P."/>
            <person name="Grigoriev I."/>
        </authorList>
    </citation>
    <scope>NUCLEOTIDE SEQUENCE</scope>
    <source>
        <strain evidence="3">CBS 279.74</strain>
    </source>
</reference>
<dbReference type="SUPFAM" id="SSF81383">
    <property type="entry name" value="F-box domain"/>
    <property type="match status" value="1"/>
</dbReference>
<feature type="region of interest" description="Disordered" evidence="1">
    <location>
        <begin position="575"/>
        <end position="606"/>
    </location>
</feature>